<sequence>MGKAKGSNLEARVIGMQNGSDSAMLKPLLEFLRKQEIPIVEADLFGNETRHIAIDSKQGMSFSILVNNINYRPGELISKLTMDQFRRALSLASSQK</sequence>
<reference evidence="1" key="2">
    <citation type="journal article" date="2014" name="ISME J.">
        <title>Microbial stratification in low pH oxic and suboxic macroscopic growths along an acid mine drainage.</title>
        <authorList>
            <person name="Mendez-Garcia C."/>
            <person name="Mesa V."/>
            <person name="Sprenger R.R."/>
            <person name="Richter M."/>
            <person name="Diez M.S."/>
            <person name="Solano J."/>
            <person name="Bargiela R."/>
            <person name="Golyshina O.V."/>
            <person name="Manteca A."/>
            <person name="Ramos J.L."/>
            <person name="Gallego J.R."/>
            <person name="Llorente I."/>
            <person name="Martins Dos Santos V.A."/>
            <person name="Jensen O.N."/>
            <person name="Pelaez A.I."/>
            <person name="Sanchez J."/>
            <person name="Ferrer M."/>
        </authorList>
    </citation>
    <scope>NUCLEOTIDE SEQUENCE</scope>
</reference>
<organism evidence="1">
    <name type="scientific">mine drainage metagenome</name>
    <dbReference type="NCBI Taxonomy" id="410659"/>
    <lineage>
        <taxon>unclassified sequences</taxon>
        <taxon>metagenomes</taxon>
        <taxon>ecological metagenomes</taxon>
    </lineage>
</organism>
<proteinExistence type="predicted"/>
<name>T1DH65_9ZZZZ</name>
<accession>T1DH65</accession>
<comment type="caution">
    <text evidence="1">The sequence shown here is derived from an EMBL/GenBank/DDBJ whole genome shotgun (WGS) entry which is preliminary data.</text>
</comment>
<gene>
    <name evidence="1" type="ORF">B1A_00688</name>
</gene>
<dbReference type="AlphaFoldDB" id="T1DH65"/>
<dbReference type="EMBL" id="AUZX01000521">
    <property type="protein sequence ID" value="EQD80629.1"/>
    <property type="molecule type" value="Genomic_DNA"/>
</dbReference>
<reference evidence="1" key="1">
    <citation type="submission" date="2013-08" db="EMBL/GenBank/DDBJ databases">
        <authorList>
            <person name="Mendez C."/>
            <person name="Richter M."/>
            <person name="Ferrer M."/>
            <person name="Sanchez J."/>
        </authorList>
    </citation>
    <scope>NUCLEOTIDE SEQUENCE</scope>
</reference>
<protein>
    <submittedName>
        <fullName evidence="1">Uncharacterized protein</fullName>
    </submittedName>
</protein>
<evidence type="ECO:0000313" key="1">
    <source>
        <dbReference type="EMBL" id="EQD80629.1"/>
    </source>
</evidence>